<keyword evidence="2" id="KW-1003">Cell membrane</keyword>
<dbReference type="InterPro" id="IPR004681">
    <property type="entry name" value="TRAP_DctM"/>
</dbReference>
<comment type="subcellular location">
    <subcellularLocation>
        <location evidence="1 7">Cell inner membrane</location>
        <topology evidence="1 7">Multi-pass membrane protein</topology>
    </subcellularLocation>
</comment>
<feature type="transmembrane region" description="Helical" evidence="7">
    <location>
        <begin position="143"/>
        <end position="164"/>
    </location>
</feature>
<evidence type="ECO:0000313" key="9">
    <source>
        <dbReference type="EMBL" id="SMO54594.1"/>
    </source>
</evidence>
<dbReference type="Pfam" id="PF06808">
    <property type="entry name" value="DctM"/>
    <property type="match status" value="1"/>
</dbReference>
<evidence type="ECO:0000259" key="8">
    <source>
        <dbReference type="Pfam" id="PF06808"/>
    </source>
</evidence>
<comment type="function">
    <text evidence="7">Part of the tripartite ATP-independent periplasmic (TRAP) transport system.</text>
</comment>
<keyword evidence="5 7" id="KW-1133">Transmembrane helix</keyword>
<keyword evidence="7" id="KW-0813">Transport</keyword>
<dbReference type="EMBL" id="FXTO01000005">
    <property type="protein sequence ID" value="SMO54594.1"/>
    <property type="molecule type" value="Genomic_DNA"/>
</dbReference>
<protein>
    <recommendedName>
        <fullName evidence="7">TRAP transporter large permease protein</fullName>
    </recommendedName>
</protein>
<evidence type="ECO:0000256" key="5">
    <source>
        <dbReference type="ARBA" id="ARBA00022989"/>
    </source>
</evidence>
<keyword evidence="10" id="KW-1185">Reference proteome</keyword>
<comment type="similarity">
    <text evidence="7">Belongs to the TRAP transporter large permease family.</text>
</comment>
<evidence type="ECO:0000256" key="7">
    <source>
        <dbReference type="RuleBase" id="RU369079"/>
    </source>
</evidence>
<feature type="transmembrane region" description="Helical" evidence="7">
    <location>
        <begin position="242"/>
        <end position="259"/>
    </location>
</feature>
<dbReference type="RefSeq" id="WP_142492598.1">
    <property type="nucleotide sequence ID" value="NZ_FXTO01000005.1"/>
</dbReference>
<evidence type="ECO:0000256" key="6">
    <source>
        <dbReference type="ARBA" id="ARBA00023136"/>
    </source>
</evidence>
<evidence type="ECO:0000256" key="3">
    <source>
        <dbReference type="ARBA" id="ARBA00022519"/>
    </source>
</evidence>
<feature type="transmembrane region" description="Helical" evidence="7">
    <location>
        <begin position="404"/>
        <end position="425"/>
    </location>
</feature>
<organism evidence="9 10">
    <name type="scientific">Thalassovita litoralis</name>
    <dbReference type="NCBI Taxonomy" id="1010611"/>
    <lineage>
        <taxon>Bacteria</taxon>
        <taxon>Pseudomonadati</taxon>
        <taxon>Pseudomonadota</taxon>
        <taxon>Alphaproteobacteria</taxon>
        <taxon>Rhodobacterales</taxon>
        <taxon>Roseobacteraceae</taxon>
        <taxon>Thalassovita</taxon>
    </lineage>
</organism>
<sequence>MIEAFLGVAAAFFLIFARVPLAIALGVVGFIGFGMLTSWRPAFSMVALITKSSVLNYYLSVIPLFILMGNFLTKAGISRELYAVAYAFLGHLRGGLSLATVAACAGFSAVCGSSLATAATMAKVSMPSMREYGYDDRLATGSIAAGGTLGILIPPSVILILYGIMTETNIGALFAAGMIPGLLGLVGYMLAVRYVTWRHPDMGPAGEKATGQQRLTALRGVWAVLALFGIVVGGIYGGLFTPTEAAGVGAGISFLFAVMRRTMRFRDFVDVLVDSARTSAVMFAVLIGATMFSEFINYTGMHSSFLDWVTSRELSPLLIISVIVIIYLVLGCILESLSMVLLTVPIFFPIIVELGYDPIWFGVVVVVSVEIGLLTPPIGINVFVLRSVLPDVSTSTIFRGVAPFWVADIVRILLLTFVPAISLFLPRLLF</sequence>
<feature type="transmembrane region" description="Helical" evidence="7">
    <location>
        <begin position="57"/>
        <end position="77"/>
    </location>
</feature>
<gene>
    <name evidence="9" type="ORF">SAMN06265173_105126</name>
</gene>
<accession>A0A521C588</accession>
<dbReference type="GO" id="GO:0005886">
    <property type="term" value="C:plasma membrane"/>
    <property type="evidence" value="ECO:0007669"/>
    <property type="project" value="UniProtKB-SubCell"/>
</dbReference>
<keyword evidence="4 7" id="KW-0812">Transmembrane</keyword>
<feature type="transmembrane region" description="Helical" evidence="7">
    <location>
        <begin position="97"/>
        <end position="122"/>
    </location>
</feature>
<dbReference type="PANTHER" id="PTHR33362">
    <property type="entry name" value="SIALIC ACID TRAP TRANSPORTER PERMEASE PROTEIN SIAT-RELATED"/>
    <property type="match status" value="1"/>
</dbReference>
<keyword evidence="6 7" id="KW-0472">Membrane</keyword>
<comment type="subunit">
    <text evidence="7">The complex comprises the extracytoplasmic solute receptor protein and the two transmembrane proteins.</text>
</comment>
<dbReference type="InterPro" id="IPR010656">
    <property type="entry name" value="DctM"/>
</dbReference>
<feature type="transmembrane region" description="Helical" evidence="7">
    <location>
        <begin position="280"/>
        <end position="298"/>
    </location>
</feature>
<dbReference type="OrthoDB" id="9790209at2"/>
<dbReference type="PANTHER" id="PTHR33362:SF5">
    <property type="entry name" value="C4-DICARBOXYLATE TRAP TRANSPORTER LARGE PERMEASE PROTEIN DCTM"/>
    <property type="match status" value="1"/>
</dbReference>
<proteinExistence type="inferred from homology"/>
<evidence type="ECO:0000256" key="4">
    <source>
        <dbReference type="ARBA" id="ARBA00022692"/>
    </source>
</evidence>
<evidence type="ECO:0000256" key="1">
    <source>
        <dbReference type="ARBA" id="ARBA00004429"/>
    </source>
</evidence>
<reference evidence="9 10" key="1">
    <citation type="submission" date="2017-05" db="EMBL/GenBank/DDBJ databases">
        <authorList>
            <person name="Varghese N."/>
            <person name="Submissions S."/>
        </authorList>
    </citation>
    <scope>NUCLEOTIDE SEQUENCE [LARGE SCALE GENOMIC DNA]</scope>
    <source>
        <strain evidence="9 10">DSM 29506</strain>
    </source>
</reference>
<dbReference type="NCBIfam" id="TIGR00786">
    <property type="entry name" value="dctM"/>
    <property type="match status" value="1"/>
</dbReference>
<feature type="transmembrane region" description="Helical" evidence="7">
    <location>
        <begin position="359"/>
        <end position="384"/>
    </location>
</feature>
<feature type="domain" description="TRAP C4-dicarboxylate transport system permease DctM subunit" evidence="8">
    <location>
        <begin position="10"/>
        <end position="421"/>
    </location>
</feature>
<feature type="transmembrane region" description="Helical" evidence="7">
    <location>
        <begin position="216"/>
        <end position="236"/>
    </location>
</feature>
<evidence type="ECO:0000313" key="10">
    <source>
        <dbReference type="Proteomes" id="UP000316030"/>
    </source>
</evidence>
<dbReference type="Proteomes" id="UP000316030">
    <property type="component" value="Unassembled WGS sequence"/>
</dbReference>
<name>A0A521C588_9RHOB</name>
<feature type="transmembrane region" description="Helical" evidence="7">
    <location>
        <begin position="170"/>
        <end position="195"/>
    </location>
</feature>
<dbReference type="PIRSF" id="PIRSF006066">
    <property type="entry name" value="HI0050"/>
    <property type="match status" value="1"/>
</dbReference>
<evidence type="ECO:0000256" key="2">
    <source>
        <dbReference type="ARBA" id="ARBA00022475"/>
    </source>
</evidence>
<dbReference type="AlphaFoldDB" id="A0A521C588"/>
<dbReference type="GO" id="GO:0022857">
    <property type="term" value="F:transmembrane transporter activity"/>
    <property type="evidence" value="ECO:0007669"/>
    <property type="project" value="UniProtKB-UniRule"/>
</dbReference>
<feature type="transmembrane region" description="Helical" evidence="7">
    <location>
        <begin position="318"/>
        <end position="347"/>
    </location>
</feature>
<keyword evidence="3 7" id="KW-0997">Cell inner membrane</keyword>
<feature type="transmembrane region" description="Helical" evidence="7">
    <location>
        <begin position="6"/>
        <end position="36"/>
    </location>
</feature>